<comment type="pathway">
    <text evidence="1 11">Sulfur metabolism; hydrogen sulfide biosynthesis; sulfite from sulfate: step 2/3.</text>
</comment>
<dbReference type="GO" id="GO:0004020">
    <property type="term" value="F:adenylylsulfate kinase activity"/>
    <property type="evidence" value="ECO:0000318"/>
    <property type="project" value="GO_Central"/>
</dbReference>
<dbReference type="GO" id="GO:0005524">
    <property type="term" value="F:ATP binding"/>
    <property type="evidence" value="ECO:0007669"/>
    <property type="project" value="UniProtKB-KW"/>
</dbReference>
<evidence type="ECO:0000313" key="13">
    <source>
        <dbReference type="EnsemblPlants" id="Bra039818.1-P"/>
    </source>
</evidence>
<dbReference type="STRING" id="51351.M4FFE5"/>
<comment type="function">
    <text evidence="11">Catalyzes the synthesis of activated sulfate.</text>
</comment>
<dbReference type="Proteomes" id="UP000011750">
    <property type="component" value="Unassembled WGS sequence"/>
</dbReference>
<reference evidence="13" key="3">
    <citation type="submission" date="2023-03" db="UniProtKB">
        <authorList>
            <consortium name="EnsemblPlants"/>
        </authorList>
    </citation>
    <scope>IDENTIFICATION</scope>
    <source>
        <strain evidence="13">cv. Chiifu-401-42</strain>
    </source>
</reference>
<evidence type="ECO:0000256" key="8">
    <source>
        <dbReference type="ARBA" id="ARBA00022840"/>
    </source>
</evidence>
<keyword evidence="6 11" id="KW-0547">Nucleotide-binding</keyword>
<dbReference type="EnsemblPlants" id="Bra039818.1">
    <property type="protein sequence ID" value="Bra039818.1-P"/>
    <property type="gene ID" value="Bra039818"/>
</dbReference>
<feature type="domain" description="APS kinase" evidence="12">
    <location>
        <begin position="96"/>
        <end position="245"/>
    </location>
</feature>
<dbReference type="SUPFAM" id="SSF52540">
    <property type="entry name" value="P-loop containing nucleoside triphosphate hydrolases"/>
    <property type="match status" value="1"/>
</dbReference>
<keyword evidence="9" id="KW-0198">Cysteine biosynthesis</keyword>
<evidence type="ECO:0000256" key="9">
    <source>
        <dbReference type="ARBA" id="ARBA00023192"/>
    </source>
</evidence>
<proteinExistence type="inferred from homology"/>
<reference evidence="14" key="2">
    <citation type="journal article" date="2018" name="Hortic Res">
        <title>Improved Brassica rapa reference genome by single-molecule sequencing and chromosome conformation capture technologies.</title>
        <authorList>
            <person name="Zhang L."/>
            <person name="Cai X."/>
            <person name="Wu J."/>
            <person name="Liu M."/>
            <person name="Grob S."/>
            <person name="Cheng F."/>
            <person name="Liang J."/>
            <person name="Cai C."/>
            <person name="Liu Z."/>
            <person name="Liu B."/>
            <person name="Wang F."/>
            <person name="Li S."/>
            <person name="Liu F."/>
            <person name="Li X."/>
            <person name="Cheng L."/>
            <person name="Yang W."/>
            <person name="Li M.H."/>
            <person name="Grossniklaus U."/>
            <person name="Zheng H."/>
            <person name="Wang X."/>
        </authorList>
    </citation>
    <scope>NUCLEOTIDE SEQUENCE [LARGE SCALE GENOMIC DNA]</scope>
    <source>
        <strain evidence="14">cv. Chiifu-401-42</strain>
    </source>
</reference>
<comment type="similarity">
    <text evidence="2 11">Belongs to the APS kinase family.</text>
</comment>
<keyword evidence="14" id="KW-1185">Reference proteome</keyword>
<dbReference type="Gramene" id="Bra039818.1">
    <property type="protein sequence ID" value="Bra039818.1-P"/>
    <property type="gene ID" value="Bra039818"/>
</dbReference>
<dbReference type="KEGG" id="brp:103847966"/>
<dbReference type="UniPathway" id="UPA00140">
    <property type="reaction ID" value="UER00205"/>
</dbReference>
<evidence type="ECO:0000313" key="14">
    <source>
        <dbReference type="Proteomes" id="UP000011750"/>
    </source>
</evidence>
<dbReference type="OrthoDB" id="506431at2759"/>
<evidence type="ECO:0000256" key="3">
    <source>
        <dbReference type="ARBA" id="ARBA00012121"/>
    </source>
</evidence>
<organism evidence="13 14">
    <name type="scientific">Brassica campestris</name>
    <name type="common">Field mustard</name>
    <dbReference type="NCBI Taxonomy" id="3711"/>
    <lineage>
        <taxon>Eukaryota</taxon>
        <taxon>Viridiplantae</taxon>
        <taxon>Streptophyta</taxon>
        <taxon>Embryophyta</taxon>
        <taxon>Tracheophyta</taxon>
        <taxon>Spermatophyta</taxon>
        <taxon>Magnoliopsida</taxon>
        <taxon>eudicotyledons</taxon>
        <taxon>Gunneridae</taxon>
        <taxon>Pentapetalae</taxon>
        <taxon>rosids</taxon>
        <taxon>malvids</taxon>
        <taxon>Brassicales</taxon>
        <taxon>Brassicaceae</taxon>
        <taxon>Brassiceae</taxon>
        <taxon>Brassica</taxon>
    </lineage>
</organism>
<sequence length="273" mass="29419">MIAAGAKSMLGLSIASPKGISDSSSRSVGVLRACVSMEGSQTMSHNKNGSIPELKAVNGHTGQKQGPLSTVGNSTNIKWHECPVEKADRQRLLDQKGCVIWVTGLSGSGKSTLACALNQKLYQKGKLCYVLDGDNVRHGLNRDLSFKAEDRAENIRRVGEVAKLFADAGIICIASLISPYRVDRDICRTLLPEGDFVEVYMDVSLEVCEARDPKGLYKLARAGKIKGFTGIDDPYEPPLNCEISLGQEGTGTSPIEMAETVVAYLEHKGYLNA</sequence>
<dbReference type="PANTHER" id="PTHR11055:SF67">
    <property type="entry name" value="ADENYLYL-SULFATE KINASE"/>
    <property type="match status" value="1"/>
</dbReference>
<dbReference type="GO" id="GO:0019344">
    <property type="term" value="P:cysteine biosynthetic process"/>
    <property type="evidence" value="ECO:0007669"/>
    <property type="project" value="UniProtKB-KW"/>
</dbReference>
<dbReference type="InterPro" id="IPR059117">
    <property type="entry name" value="APS_kinase_dom"/>
</dbReference>
<dbReference type="GO" id="GO:0070814">
    <property type="term" value="P:hydrogen sulfide biosynthetic process"/>
    <property type="evidence" value="ECO:0007669"/>
    <property type="project" value="UniProtKB-UniPathway"/>
</dbReference>
<dbReference type="PANTHER" id="PTHR11055">
    <property type="entry name" value="BIFUNCTIONAL 3'-PHOSPHOADENOSINE 5'-PHOSPHOSULFATE SYNTHASE"/>
    <property type="match status" value="1"/>
</dbReference>
<evidence type="ECO:0000256" key="2">
    <source>
        <dbReference type="ARBA" id="ARBA00007008"/>
    </source>
</evidence>
<keyword evidence="7 11" id="KW-0418">Kinase</keyword>
<keyword evidence="5 11" id="KW-0808">Transferase</keyword>
<dbReference type="FunFam" id="3.40.50.300:FF:000629">
    <property type="entry name" value="Adenylyl-sulfate kinase"/>
    <property type="match status" value="1"/>
</dbReference>
<dbReference type="GO" id="GO:0005737">
    <property type="term" value="C:cytoplasm"/>
    <property type="evidence" value="ECO:0007669"/>
    <property type="project" value="UniProtKB-ARBA"/>
</dbReference>
<dbReference type="EC" id="2.7.1.25" evidence="3 11"/>
<dbReference type="FunCoup" id="M4FFE5">
    <property type="interactions" value="77"/>
</dbReference>
<comment type="catalytic activity">
    <reaction evidence="10">
        <text>adenosine 5'-phosphosulfate + ATP = 3'-phosphoadenylyl sulfate + ADP + H(+)</text>
        <dbReference type="Rhea" id="RHEA:24152"/>
        <dbReference type="ChEBI" id="CHEBI:15378"/>
        <dbReference type="ChEBI" id="CHEBI:30616"/>
        <dbReference type="ChEBI" id="CHEBI:58243"/>
        <dbReference type="ChEBI" id="CHEBI:58339"/>
        <dbReference type="ChEBI" id="CHEBI:456216"/>
        <dbReference type="EC" id="2.7.1.25"/>
    </reaction>
    <physiologicalReaction direction="left-to-right" evidence="10">
        <dbReference type="Rhea" id="RHEA:24153"/>
    </physiologicalReaction>
</comment>
<dbReference type="InterPro" id="IPR027417">
    <property type="entry name" value="P-loop_NTPase"/>
</dbReference>
<dbReference type="HOGENOM" id="CLU_046932_0_2_1"/>
<evidence type="ECO:0000256" key="1">
    <source>
        <dbReference type="ARBA" id="ARBA00004806"/>
    </source>
</evidence>
<dbReference type="HAMAP" id="MF_00065">
    <property type="entry name" value="Adenylyl_sulf_kinase"/>
    <property type="match status" value="1"/>
</dbReference>
<dbReference type="Gene3D" id="3.40.50.300">
    <property type="entry name" value="P-loop containing nucleotide triphosphate hydrolases"/>
    <property type="match status" value="1"/>
</dbReference>
<keyword evidence="4" id="KW-0028">Amino-acid biosynthesis</keyword>
<evidence type="ECO:0000256" key="5">
    <source>
        <dbReference type="ARBA" id="ARBA00022679"/>
    </source>
</evidence>
<keyword evidence="8 11" id="KW-0067">ATP-binding</keyword>
<accession>M4FFE5</accession>
<evidence type="ECO:0000256" key="6">
    <source>
        <dbReference type="ARBA" id="ARBA00022741"/>
    </source>
</evidence>
<dbReference type="InParanoid" id="M4FFE5"/>
<evidence type="ECO:0000256" key="10">
    <source>
        <dbReference type="ARBA" id="ARBA00052227"/>
    </source>
</evidence>
<dbReference type="Pfam" id="PF01583">
    <property type="entry name" value="APS_kinase"/>
    <property type="match status" value="1"/>
</dbReference>
<dbReference type="AlphaFoldDB" id="M4FFE5"/>
<dbReference type="NCBIfam" id="NF003013">
    <property type="entry name" value="PRK03846.1"/>
    <property type="match status" value="1"/>
</dbReference>
<evidence type="ECO:0000256" key="7">
    <source>
        <dbReference type="ARBA" id="ARBA00022777"/>
    </source>
</evidence>
<dbReference type="NCBIfam" id="TIGR00455">
    <property type="entry name" value="apsK"/>
    <property type="match status" value="1"/>
</dbReference>
<reference evidence="14" key="1">
    <citation type="journal article" date="2011" name="Nat. Genet.">
        <title>The genome of the mesopolyploid crop species Brassica rapa.</title>
        <authorList>
            <consortium name="Brassica rapa Genome Sequencing Project Consortium"/>
            <person name="Wang X."/>
            <person name="Wang H."/>
            <person name="Wang J."/>
            <person name="Sun R."/>
            <person name="Wu J."/>
            <person name="Liu S."/>
            <person name="Bai Y."/>
            <person name="Mun J.H."/>
            <person name="Bancroft I."/>
            <person name="Cheng F."/>
            <person name="Huang S."/>
            <person name="Li X."/>
            <person name="Hua W."/>
            <person name="Wang J."/>
            <person name="Wang X."/>
            <person name="Freeling M."/>
            <person name="Pires J.C."/>
            <person name="Paterson A.H."/>
            <person name="Chalhoub B."/>
            <person name="Wang B."/>
            <person name="Hayward A."/>
            <person name="Sharpe A.G."/>
            <person name="Park B.S."/>
            <person name="Weisshaar B."/>
            <person name="Liu B."/>
            <person name="Li B."/>
            <person name="Liu B."/>
            <person name="Tong C."/>
            <person name="Song C."/>
            <person name="Duran C."/>
            <person name="Peng C."/>
            <person name="Geng C."/>
            <person name="Koh C."/>
            <person name="Lin C."/>
            <person name="Edwards D."/>
            <person name="Mu D."/>
            <person name="Shen D."/>
            <person name="Soumpourou E."/>
            <person name="Li F."/>
            <person name="Fraser F."/>
            <person name="Conant G."/>
            <person name="Lassalle G."/>
            <person name="King G.J."/>
            <person name="Bonnema G."/>
            <person name="Tang H."/>
            <person name="Wang H."/>
            <person name="Belcram H."/>
            <person name="Zhou H."/>
            <person name="Hirakawa H."/>
            <person name="Abe H."/>
            <person name="Guo H."/>
            <person name="Wang H."/>
            <person name="Jin H."/>
            <person name="Parkin I.A."/>
            <person name="Batley J."/>
            <person name="Kim J.S."/>
            <person name="Just J."/>
            <person name="Li J."/>
            <person name="Xu J."/>
            <person name="Deng J."/>
            <person name="Kim J.A."/>
            <person name="Li J."/>
            <person name="Yu J."/>
            <person name="Meng J."/>
            <person name="Wang J."/>
            <person name="Min J."/>
            <person name="Poulain J."/>
            <person name="Wang J."/>
            <person name="Hatakeyama K."/>
            <person name="Wu K."/>
            <person name="Wang L."/>
            <person name="Fang L."/>
            <person name="Trick M."/>
            <person name="Links M.G."/>
            <person name="Zhao M."/>
            <person name="Jin M."/>
            <person name="Ramchiary N."/>
            <person name="Drou N."/>
            <person name="Berkman P.J."/>
            <person name="Cai Q."/>
            <person name="Huang Q."/>
            <person name="Li R."/>
            <person name="Tabata S."/>
            <person name="Cheng S."/>
            <person name="Zhang S."/>
            <person name="Zhang S."/>
            <person name="Huang S."/>
            <person name="Sato S."/>
            <person name="Sun S."/>
            <person name="Kwon S.J."/>
            <person name="Choi S.R."/>
            <person name="Lee T.H."/>
            <person name="Fan W."/>
            <person name="Zhao X."/>
            <person name="Tan X."/>
            <person name="Xu X."/>
            <person name="Wang Y."/>
            <person name="Qiu Y."/>
            <person name="Yin Y."/>
            <person name="Li Y."/>
            <person name="Du Y."/>
            <person name="Liao Y."/>
            <person name="Lim Y."/>
            <person name="Narusaka Y."/>
            <person name="Wang Y."/>
            <person name="Wang Z."/>
            <person name="Li Z."/>
            <person name="Wang Z."/>
            <person name="Xiong Z."/>
            <person name="Zhang Z."/>
        </authorList>
    </citation>
    <scope>NUCLEOTIDE SEQUENCE [LARGE SCALE GENOMIC DNA]</scope>
    <source>
        <strain evidence="14">cv. Chiifu-401-42</strain>
    </source>
</reference>
<dbReference type="OMA" id="DRDICRT"/>
<dbReference type="CDD" id="cd02027">
    <property type="entry name" value="APSK"/>
    <property type="match status" value="1"/>
</dbReference>
<dbReference type="eggNOG" id="KOG0635">
    <property type="taxonomic scope" value="Eukaryota"/>
</dbReference>
<protein>
    <recommendedName>
        <fullName evidence="3 11">Adenylyl-sulfate kinase</fullName>
        <ecNumber evidence="3 11">2.7.1.25</ecNumber>
    </recommendedName>
</protein>
<name>M4FFE5_BRACM</name>
<dbReference type="GeneID" id="103847966"/>
<evidence type="ECO:0000256" key="4">
    <source>
        <dbReference type="ARBA" id="ARBA00022605"/>
    </source>
</evidence>
<evidence type="ECO:0000259" key="12">
    <source>
        <dbReference type="Pfam" id="PF01583"/>
    </source>
</evidence>
<evidence type="ECO:0000256" key="11">
    <source>
        <dbReference type="RuleBase" id="RU004347"/>
    </source>
</evidence>
<dbReference type="GO" id="GO:0000103">
    <property type="term" value="P:sulfate assimilation"/>
    <property type="evidence" value="ECO:0000318"/>
    <property type="project" value="GO_Central"/>
</dbReference>
<dbReference type="InterPro" id="IPR002891">
    <property type="entry name" value="APS"/>
</dbReference>